<keyword evidence="3" id="KW-0479">Metal-binding</keyword>
<keyword evidence="4" id="KW-0408">Iron</keyword>
<dbReference type="InterPro" id="IPR013785">
    <property type="entry name" value="Aldolase_TIM"/>
</dbReference>
<evidence type="ECO:0000313" key="9">
    <source>
        <dbReference type="Proteomes" id="UP001056693"/>
    </source>
</evidence>
<name>A0ABT0NL11_9FIRM</name>
<protein>
    <submittedName>
        <fullName evidence="8">Radical SAM protein</fullName>
    </submittedName>
</protein>
<evidence type="ECO:0000256" key="1">
    <source>
        <dbReference type="ARBA" id="ARBA00001966"/>
    </source>
</evidence>
<sequence length="594" mass="68745">MFNISVFEYLNQKVMYVQDVNYYFGIKNDFNIKLGDYELSEDQILAIAKENDPEEYEVFVSTSIEERLNKIKTYDIEEIKEQSSYGQFTLCLHPSRKCNLNCKYCFRESEYLGEQQLTFEVAKDAIDFLVDKYAPCASKYVVDLSGSGEPLLQIDLVKQIVDYCKHKRNEICKNIEVMFCTNLTLLTPEIVEYLDNEPSIILGTSIDGDQITNDNNRVYANGKGTYADIVKGLKMFKNKKLGLAVTITPLNQDVDLIYDYLYRLPNVDCVSMKFIRNFDGSKYDFDNFDISYLFSRYINLCKNIIKELCDGNFDYFEKLFKGGDYFGGIIYNNIVKSTYKIYRCDAGKSRITVDNKGDIFACSVMYGNECFKIGNIYTGIKEELQEKFEVVSVENEFLCKTCEINLNCGGECYANAYLKNSNIFSPIKKMCDLKVKLNRLCMTFLTLLRIVYQQSFIELVDYAFRVSGFESTRQDIWAIMTYLKLKGIQTNYDDILNKLNNYSNQIIGIIECINEFLGKANLYKIDSISELLNMKSSLIIIKQTNNSLLQYEYYILKYKDYGKPIFQGMTILSDLCSDLELSQMVTDFDCFAIV</sequence>
<comment type="caution">
    <text evidence="8">The sequence shown here is derived from an EMBL/GenBank/DDBJ whole genome shotgun (WGS) entry which is preliminary data.</text>
</comment>
<comment type="cofactor">
    <cofactor evidence="1">
        <name>[4Fe-4S] cluster</name>
        <dbReference type="ChEBI" id="CHEBI:49883"/>
    </cofactor>
</comment>
<dbReference type="PANTHER" id="PTHR43273:SF3">
    <property type="entry name" value="ANAEROBIC SULFATASE-MATURATING ENZYME HOMOLOG ASLB-RELATED"/>
    <property type="match status" value="1"/>
</dbReference>
<proteinExistence type="inferred from homology"/>
<evidence type="ECO:0000313" key="8">
    <source>
        <dbReference type="EMBL" id="MCL3788587.1"/>
    </source>
</evidence>
<dbReference type="InterPro" id="IPR007197">
    <property type="entry name" value="rSAM"/>
</dbReference>
<dbReference type="SFLD" id="SFLDG01067">
    <property type="entry name" value="SPASM/twitch_domain_containing"/>
    <property type="match status" value="1"/>
</dbReference>
<dbReference type="SFLD" id="SFLDG01386">
    <property type="entry name" value="main_SPASM_domain-containing"/>
    <property type="match status" value="1"/>
</dbReference>
<evidence type="ECO:0000259" key="7">
    <source>
        <dbReference type="PROSITE" id="PS51918"/>
    </source>
</evidence>
<dbReference type="InterPro" id="IPR023867">
    <property type="entry name" value="Sulphatase_maturase_rSAM"/>
</dbReference>
<evidence type="ECO:0000256" key="3">
    <source>
        <dbReference type="ARBA" id="ARBA00022723"/>
    </source>
</evidence>
<dbReference type="PROSITE" id="PS51918">
    <property type="entry name" value="RADICAL_SAM"/>
    <property type="match status" value="1"/>
</dbReference>
<gene>
    <name evidence="8" type="ORF">E2N93_11435</name>
</gene>
<evidence type="ECO:0000256" key="6">
    <source>
        <dbReference type="ARBA" id="ARBA00023601"/>
    </source>
</evidence>
<keyword evidence="5" id="KW-0411">Iron-sulfur</keyword>
<dbReference type="RefSeq" id="WP_249377402.1">
    <property type="nucleotide sequence ID" value="NZ_SNUZ01000018.1"/>
</dbReference>
<keyword evidence="2" id="KW-0949">S-adenosyl-L-methionine</keyword>
<reference evidence="8 9" key="1">
    <citation type="submission" date="2019-03" db="EMBL/GenBank/DDBJ databases">
        <authorList>
            <person name="Molinero N."/>
            <person name="Sanchez B."/>
            <person name="Walker A."/>
            <person name="Duncan S."/>
            <person name="Delgado S."/>
            <person name="Margolles A."/>
        </authorList>
    </citation>
    <scope>NUCLEOTIDE SEQUENCE [LARGE SCALE GENOMIC DNA]</scope>
    <source>
        <strain evidence="8 9">IPLA60002</strain>
    </source>
</reference>
<dbReference type="Gene3D" id="3.20.20.70">
    <property type="entry name" value="Aldolase class I"/>
    <property type="match status" value="1"/>
</dbReference>
<comment type="similarity">
    <text evidence="6">Belongs to the radical SAM superfamily. Anaerobic sulfatase-maturating enzyme family.</text>
</comment>
<organism evidence="8 9">
    <name type="scientific">Ruminococcus bromii</name>
    <dbReference type="NCBI Taxonomy" id="40518"/>
    <lineage>
        <taxon>Bacteria</taxon>
        <taxon>Bacillati</taxon>
        <taxon>Bacillota</taxon>
        <taxon>Clostridia</taxon>
        <taxon>Eubacteriales</taxon>
        <taxon>Oscillospiraceae</taxon>
        <taxon>Ruminococcus</taxon>
    </lineage>
</organism>
<evidence type="ECO:0000256" key="5">
    <source>
        <dbReference type="ARBA" id="ARBA00023014"/>
    </source>
</evidence>
<evidence type="ECO:0000256" key="4">
    <source>
        <dbReference type="ARBA" id="ARBA00023004"/>
    </source>
</evidence>
<keyword evidence="9" id="KW-1185">Reference proteome</keyword>
<dbReference type="CDD" id="cd01335">
    <property type="entry name" value="Radical_SAM"/>
    <property type="match status" value="1"/>
</dbReference>
<dbReference type="EMBL" id="SNUZ01000018">
    <property type="protein sequence ID" value="MCL3788587.1"/>
    <property type="molecule type" value="Genomic_DNA"/>
</dbReference>
<dbReference type="Proteomes" id="UP001056693">
    <property type="component" value="Unassembled WGS sequence"/>
</dbReference>
<dbReference type="SUPFAM" id="SSF102114">
    <property type="entry name" value="Radical SAM enzymes"/>
    <property type="match status" value="1"/>
</dbReference>
<dbReference type="NCBIfam" id="TIGR04085">
    <property type="entry name" value="rSAM_more_4Fe4S"/>
    <property type="match status" value="1"/>
</dbReference>
<accession>A0ABT0NL11</accession>
<dbReference type="InterPro" id="IPR023885">
    <property type="entry name" value="4Fe4S-binding_SPASM_dom"/>
</dbReference>
<dbReference type="PANTHER" id="PTHR43273">
    <property type="entry name" value="ANAEROBIC SULFATASE-MATURATING ENZYME HOMOLOG ASLB-RELATED"/>
    <property type="match status" value="1"/>
</dbReference>
<dbReference type="SFLD" id="SFLDG01384">
    <property type="entry name" value="thioether_bond_formation_requi"/>
    <property type="match status" value="1"/>
</dbReference>
<dbReference type="SFLD" id="SFLDS00029">
    <property type="entry name" value="Radical_SAM"/>
    <property type="match status" value="1"/>
</dbReference>
<evidence type="ECO:0000256" key="2">
    <source>
        <dbReference type="ARBA" id="ARBA00022691"/>
    </source>
</evidence>
<dbReference type="Pfam" id="PF04055">
    <property type="entry name" value="Radical_SAM"/>
    <property type="match status" value="1"/>
</dbReference>
<dbReference type="InterPro" id="IPR058240">
    <property type="entry name" value="rSAM_sf"/>
</dbReference>
<feature type="domain" description="Radical SAM core" evidence="7">
    <location>
        <begin position="84"/>
        <end position="312"/>
    </location>
</feature>